<feature type="compositionally biased region" description="Basic residues" evidence="1">
    <location>
        <begin position="1"/>
        <end position="20"/>
    </location>
</feature>
<accession>N6SS33</accession>
<feature type="non-terminal residue" evidence="2">
    <location>
        <position position="1"/>
    </location>
</feature>
<dbReference type="HOGENOM" id="CLU_009576_0_0_1"/>
<dbReference type="PROSITE" id="PS50010">
    <property type="entry name" value="DH_2"/>
    <property type="match status" value="1"/>
</dbReference>
<dbReference type="Gene3D" id="1.20.900.10">
    <property type="entry name" value="Dbl homology (DH) domain"/>
    <property type="match status" value="1"/>
</dbReference>
<gene>
    <name evidence="2" type="ORF">YQE_12957</name>
</gene>
<feature type="region of interest" description="Disordered" evidence="1">
    <location>
        <begin position="141"/>
        <end position="189"/>
    </location>
</feature>
<dbReference type="PANTHER" id="PTHR12845:SF5">
    <property type="entry name" value="EPHEXIN, ISOFORM D"/>
    <property type="match status" value="1"/>
</dbReference>
<name>N6SS33_DENPD</name>
<protein>
    <submittedName>
        <fullName evidence="2">Uncharacterized protein</fullName>
    </submittedName>
</protein>
<dbReference type="PANTHER" id="PTHR12845">
    <property type="entry name" value="GUANINE NUCLEOTIDE EXCHANGE FACTOR"/>
    <property type="match status" value="1"/>
</dbReference>
<dbReference type="InterPro" id="IPR035899">
    <property type="entry name" value="DBL_dom_sf"/>
</dbReference>
<dbReference type="SUPFAM" id="SSF50044">
    <property type="entry name" value="SH3-domain"/>
    <property type="match status" value="1"/>
</dbReference>
<evidence type="ECO:0000313" key="2">
    <source>
        <dbReference type="EMBL" id="ENN70454.1"/>
    </source>
</evidence>
<evidence type="ECO:0000256" key="1">
    <source>
        <dbReference type="SAM" id="MobiDB-lite"/>
    </source>
</evidence>
<feature type="compositionally biased region" description="Polar residues" evidence="1">
    <location>
        <begin position="175"/>
        <end position="189"/>
    </location>
</feature>
<feature type="compositionally biased region" description="Acidic residues" evidence="1">
    <location>
        <begin position="144"/>
        <end position="159"/>
    </location>
</feature>
<dbReference type="SUPFAM" id="SSF50729">
    <property type="entry name" value="PH domain-like"/>
    <property type="match status" value="1"/>
</dbReference>
<dbReference type="InterPro" id="IPR011993">
    <property type="entry name" value="PH-like_dom_sf"/>
</dbReference>
<feature type="compositionally biased region" description="Basic and acidic residues" evidence="1">
    <location>
        <begin position="161"/>
        <end position="170"/>
    </location>
</feature>
<dbReference type="AlphaFoldDB" id="N6SS33"/>
<dbReference type="Gene3D" id="2.30.29.30">
    <property type="entry name" value="Pleckstrin-homology domain (PH domain)/Phosphotyrosine-binding domain (PTB)"/>
    <property type="match status" value="1"/>
</dbReference>
<dbReference type="Pfam" id="PF00169">
    <property type="entry name" value="PH"/>
    <property type="match status" value="1"/>
</dbReference>
<dbReference type="CDD" id="cd11793">
    <property type="entry name" value="SH3_ephexin1_like"/>
    <property type="match status" value="1"/>
</dbReference>
<dbReference type="SUPFAM" id="SSF48065">
    <property type="entry name" value="DBL homology domain (DH-domain)"/>
    <property type="match status" value="1"/>
</dbReference>
<dbReference type="InterPro" id="IPR001452">
    <property type="entry name" value="SH3_domain"/>
</dbReference>
<dbReference type="Pfam" id="PF00018">
    <property type="entry name" value="SH3_1"/>
    <property type="match status" value="1"/>
</dbReference>
<feature type="region of interest" description="Disordered" evidence="1">
    <location>
        <begin position="334"/>
        <end position="389"/>
    </location>
</feature>
<feature type="compositionally biased region" description="Pro residues" evidence="1">
    <location>
        <begin position="357"/>
        <end position="369"/>
    </location>
</feature>
<dbReference type="InterPro" id="IPR036028">
    <property type="entry name" value="SH3-like_dom_sf"/>
</dbReference>
<organism evidence="2">
    <name type="scientific">Dendroctonus ponderosae</name>
    <name type="common">Mountain pine beetle</name>
    <dbReference type="NCBI Taxonomy" id="77166"/>
    <lineage>
        <taxon>Eukaryota</taxon>
        <taxon>Metazoa</taxon>
        <taxon>Ecdysozoa</taxon>
        <taxon>Arthropoda</taxon>
        <taxon>Hexapoda</taxon>
        <taxon>Insecta</taxon>
        <taxon>Pterygota</taxon>
        <taxon>Neoptera</taxon>
        <taxon>Endopterygota</taxon>
        <taxon>Coleoptera</taxon>
        <taxon>Polyphaga</taxon>
        <taxon>Cucujiformia</taxon>
        <taxon>Curculionidae</taxon>
        <taxon>Scolytinae</taxon>
        <taxon>Dendroctonus</taxon>
    </lineage>
</organism>
<feature type="compositionally biased region" description="Pro residues" evidence="1">
    <location>
        <begin position="31"/>
        <end position="40"/>
    </location>
</feature>
<reference evidence="2" key="1">
    <citation type="journal article" date="2013" name="Genome Biol.">
        <title>Draft genome of the mountain pine beetle, Dendroctonus ponderosae Hopkins, a major forest pest.</title>
        <authorList>
            <person name="Keeling C.I."/>
            <person name="Yuen M.M."/>
            <person name="Liao N.Y."/>
            <person name="Docking T.R."/>
            <person name="Chan S.K."/>
            <person name="Taylor G.A."/>
            <person name="Palmquist D.L."/>
            <person name="Jackman S.D."/>
            <person name="Nguyen A."/>
            <person name="Li M."/>
            <person name="Henderson H."/>
            <person name="Janes J.K."/>
            <person name="Zhao Y."/>
            <person name="Pandoh P."/>
            <person name="Moore R."/>
            <person name="Sperling F.A."/>
            <person name="Huber D.P."/>
            <person name="Birol I."/>
            <person name="Jones S.J."/>
            <person name="Bohlmann J."/>
        </authorList>
    </citation>
    <scope>NUCLEOTIDE SEQUENCE</scope>
</reference>
<sequence>MPSSKPTRHRRSISSKSIKRKNNEAQFFTPESPPMPPPRSAPSTYRKPRRNVGDTVCVSSSSRVLLDYSDENTKAVRILDVESVKEIDENAKDFRQKEQAIREKKDLPKIRNRIFEESLESQEISFYIGDESDHHYESLHTAKEEEDYDYDSFESDTESESSMHKTRVLDDSGIDVSNSKLPEPPNNQSYGLMKFAEKNMKKISRNFTMNITKSLTRMRKHMSKTEDNTSGSNADVKKPKRPAPTYENVETRNPALKTTIYSQPIIIEPKPTSESQPSEEQDKMKTISRPKGGFLTKFRRSMSLSVESANEVTSNLNGGRTKSTFYLTDAIDIDSSEKQSSSEKSLSPVVRHGRPAPMRPTSPPPPAPITQPELRTSNRKDGKSSSWYADSGVFKNIDQTKRPNTFWYAEVGLYQSNSSPSTSSAENSGSNLSVPIKPFEIPRPSLKPSDFINQDDKEQYNNIKNENPYYADSVNSFSSIETKQEDSLKQEIQLRLQDEPLYQFYDAAVLDSISYADTSDFEASDSDNYEDVSEEAVIKNNVSKHRPSAMELVSPKRDSMCFNKSLWCEIPEVLNSSVLSTLSGHQKKLQEAKFEILTSEASYLNSLNVLNDHFLNSFRTNHLISKEERNVLFGHVEDVRNSSEKLLHDLEKCWQDNILLHGICDIVQKHAEENFNVYIPYCENQVQFDEVLKSLKERLGFTEFLRHLEMSEACQSLSLYSFLMLPMQRITRWPLLVDAVLKRLSQQDSEYFACQFALGTLNKIVGQCNEAARQKERETELIKLAKQLEFPQAIPHIPLIAPERWLVRCGPVIHMQPRNEDTKLTFGKRFSKTTVHLFLFNDLFVVAKEKGDKSYIVQQYCHRNLVELSSSEVALSVPAKEAQGKNLIFLTVLENQDGKMIEYLLACSCESDKERWVEALTPPKSEDPEETLYDCWDCPQVFAVHNYTASQPDELALAKNDVINVLRKMADGWYHGEKIRDGQTGWFPANHTVEIANVHVRARNLKQRYRLLAHTENYLKSK</sequence>
<dbReference type="PROSITE" id="PS50002">
    <property type="entry name" value="SH3"/>
    <property type="match status" value="1"/>
</dbReference>
<dbReference type="EMBL" id="KB741292">
    <property type="protein sequence ID" value="ENN70454.1"/>
    <property type="molecule type" value="Genomic_DNA"/>
</dbReference>
<dbReference type="Pfam" id="PF00621">
    <property type="entry name" value="RhoGEF"/>
    <property type="match status" value="1"/>
</dbReference>
<feature type="region of interest" description="Disordered" evidence="1">
    <location>
        <begin position="1"/>
        <end position="54"/>
    </location>
</feature>
<dbReference type="CDD" id="cd00160">
    <property type="entry name" value="RhoGEF"/>
    <property type="match status" value="1"/>
</dbReference>
<dbReference type="InterPro" id="IPR001849">
    <property type="entry name" value="PH_domain"/>
</dbReference>
<proteinExistence type="predicted"/>
<dbReference type="SMART" id="SM00325">
    <property type="entry name" value="RhoGEF"/>
    <property type="match status" value="1"/>
</dbReference>
<dbReference type="SMART" id="SM00233">
    <property type="entry name" value="PH"/>
    <property type="match status" value="1"/>
</dbReference>
<dbReference type="Gene3D" id="2.30.30.40">
    <property type="entry name" value="SH3 Domains"/>
    <property type="match status" value="1"/>
</dbReference>
<dbReference type="GO" id="GO:0005085">
    <property type="term" value="F:guanyl-nucleotide exchange factor activity"/>
    <property type="evidence" value="ECO:0007669"/>
    <property type="project" value="InterPro"/>
</dbReference>
<dbReference type="InterPro" id="IPR047271">
    <property type="entry name" value="Ephexin-like"/>
</dbReference>
<dbReference type="CDD" id="cd01221">
    <property type="entry name" value="PH_ephexin"/>
    <property type="match status" value="1"/>
</dbReference>
<feature type="region of interest" description="Disordered" evidence="1">
    <location>
        <begin position="218"/>
        <end position="247"/>
    </location>
</feature>
<dbReference type="InterPro" id="IPR047270">
    <property type="entry name" value="PH_ephexin"/>
</dbReference>
<dbReference type="InterPro" id="IPR000219">
    <property type="entry name" value="DH_dom"/>
</dbReference>
<dbReference type="OrthoDB" id="27593at2759"/>
<dbReference type="SMART" id="SM00326">
    <property type="entry name" value="SH3"/>
    <property type="match status" value="1"/>
</dbReference>
<dbReference type="OMA" id="RCWQENI"/>